<gene>
    <name evidence="2" type="ORF">L596_001605</name>
</gene>
<keyword evidence="3" id="KW-1185">Reference proteome</keyword>
<sequence>MMSLPWPLCFCRTAVGAAVLKELLCMSWGSKSSPNRRGRRISRFRFGTHAPILSKRRRDPQMTFRSRTIGKYEPLFLLQKHREVLNARIQAKFCDFRPIRPNFAC</sequence>
<protein>
    <recommendedName>
        <fullName evidence="4">Secreted protein</fullName>
    </recommendedName>
</protein>
<accession>A0A4U8UMQ3</accession>
<dbReference type="EMBL" id="AZBU02000001">
    <property type="protein sequence ID" value="TMS33919.1"/>
    <property type="molecule type" value="Genomic_DNA"/>
</dbReference>
<dbReference type="AlphaFoldDB" id="A0A4U8UMQ3"/>
<organism evidence="2 3">
    <name type="scientific">Steinernema carpocapsae</name>
    <name type="common">Entomopathogenic nematode</name>
    <dbReference type="NCBI Taxonomy" id="34508"/>
    <lineage>
        <taxon>Eukaryota</taxon>
        <taxon>Metazoa</taxon>
        <taxon>Ecdysozoa</taxon>
        <taxon>Nematoda</taxon>
        <taxon>Chromadorea</taxon>
        <taxon>Rhabditida</taxon>
        <taxon>Tylenchina</taxon>
        <taxon>Panagrolaimomorpha</taxon>
        <taxon>Strongyloidoidea</taxon>
        <taxon>Steinernematidae</taxon>
        <taxon>Steinernema</taxon>
    </lineage>
</organism>
<reference evidence="2 3" key="2">
    <citation type="journal article" date="2019" name="G3 (Bethesda)">
        <title>Hybrid Assembly of the Genome of the Entomopathogenic Nematode Steinernema carpocapsae Identifies the X-Chromosome.</title>
        <authorList>
            <person name="Serra L."/>
            <person name="Macchietto M."/>
            <person name="Macias-Munoz A."/>
            <person name="McGill C.J."/>
            <person name="Rodriguez I.M."/>
            <person name="Rodriguez B."/>
            <person name="Murad R."/>
            <person name="Mortazavi A."/>
        </authorList>
    </citation>
    <scope>NUCLEOTIDE SEQUENCE [LARGE SCALE GENOMIC DNA]</scope>
    <source>
        <strain evidence="2 3">ALL</strain>
    </source>
</reference>
<dbReference type="Proteomes" id="UP000298663">
    <property type="component" value="Chromosome X"/>
</dbReference>
<evidence type="ECO:0000313" key="3">
    <source>
        <dbReference type="Proteomes" id="UP000298663"/>
    </source>
</evidence>
<evidence type="ECO:0000256" key="1">
    <source>
        <dbReference type="SAM" id="SignalP"/>
    </source>
</evidence>
<name>A0A4U8UMQ3_STECR</name>
<keyword evidence="1" id="KW-0732">Signal</keyword>
<evidence type="ECO:0008006" key="4">
    <source>
        <dbReference type="Google" id="ProtNLM"/>
    </source>
</evidence>
<dbReference type="EMBL" id="CM016762">
    <property type="protein sequence ID" value="TMS33919.1"/>
    <property type="molecule type" value="Genomic_DNA"/>
</dbReference>
<proteinExistence type="predicted"/>
<feature type="chain" id="PRO_5020477461" description="Secreted protein" evidence="1">
    <location>
        <begin position="17"/>
        <end position="105"/>
    </location>
</feature>
<feature type="signal peptide" evidence="1">
    <location>
        <begin position="1"/>
        <end position="16"/>
    </location>
</feature>
<comment type="caution">
    <text evidence="2">The sequence shown here is derived from an EMBL/GenBank/DDBJ whole genome shotgun (WGS) entry which is preliminary data.</text>
</comment>
<reference evidence="2 3" key="1">
    <citation type="journal article" date="2015" name="Genome Biol.">
        <title>Comparative genomics of Steinernema reveals deeply conserved gene regulatory networks.</title>
        <authorList>
            <person name="Dillman A.R."/>
            <person name="Macchietto M."/>
            <person name="Porter C.F."/>
            <person name="Rogers A."/>
            <person name="Williams B."/>
            <person name="Antoshechkin I."/>
            <person name="Lee M.M."/>
            <person name="Goodwin Z."/>
            <person name="Lu X."/>
            <person name="Lewis E.E."/>
            <person name="Goodrich-Blair H."/>
            <person name="Stock S.P."/>
            <person name="Adams B.J."/>
            <person name="Sternberg P.W."/>
            <person name="Mortazavi A."/>
        </authorList>
    </citation>
    <scope>NUCLEOTIDE SEQUENCE [LARGE SCALE GENOMIC DNA]</scope>
    <source>
        <strain evidence="2 3">ALL</strain>
    </source>
</reference>
<evidence type="ECO:0000313" key="2">
    <source>
        <dbReference type="EMBL" id="TMS33919.1"/>
    </source>
</evidence>